<proteinExistence type="predicted"/>
<dbReference type="InterPro" id="IPR049358">
    <property type="entry name" value="T6SS_TssR-like_C"/>
</dbReference>
<gene>
    <name evidence="5" type="primary">tssR</name>
    <name evidence="5" type="ORF">QNI19_11840</name>
</gene>
<reference evidence="5 6" key="1">
    <citation type="submission" date="2023-05" db="EMBL/GenBank/DDBJ databases">
        <authorList>
            <person name="Zhang X."/>
        </authorList>
    </citation>
    <scope>NUCLEOTIDE SEQUENCE [LARGE SCALE GENOMIC DNA]</scope>
    <source>
        <strain evidence="5 6">DM2B3-1</strain>
    </source>
</reference>
<evidence type="ECO:0000259" key="2">
    <source>
        <dbReference type="Pfam" id="PF20780"/>
    </source>
</evidence>
<dbReference type="RefSeq" id="WP_313995972.1">
    <property type="nucleotide sequence ID" value="NZ_JASJOR010000011.1"/>
</dbReference>
<comment type="caution">
    <text evidence="5">The sequence shown here is derived from an EMBL/GenBank/DDBJ whole genome shotgun (WGS) entry which is preliminary data.</text>
</comment>
<dbReference type="Pfam" id="PF20780">
    <property type="entry name" value="TssR_M"/>
    <property type="match status" value="1"/>
</dbReference>
<dbReference type="InterPro" id="IPR049359">
    <property type="entry name" value="T6SS_TssR-like_dom_2"/>
</dbReference>
<feature type="domain" description="Type VI secretion system TssR-like VWA" evidence="4">
    <location>
        <begin position="295"/>
        <end position="598"/>
    </location>
</feature>
<dbReference type="InterPro" id="IPR040530">
    <property type="entry name" value="T6SS_TssR-like_N"/>
</dbReference>
<evidence type="ECO:0000259" key="1">
    <source>
        <dbReference type="Pfam" id="PF17643"/>
    </source>
</evidence>
<name>A0ABT7CJD4_9BACT</name>
<dbReference type="InterPro" id="IPR049360">
    <property type="entry name" value="T6SS_TssR-like_VWA"/>
</dbReference>
<dbReference type="Pfam" id="PF20782">
    <property type="entry name" value="TssR_VWA"/>
    <property type="match status" value="1"/>
</dbReference>
<dbReference type="Pfam" id="PF20781">
    <property type="entry name" value="TssR_C"/>
    <property type="match status" value="1"/>
</dbReference>
<dbReference type="Pfam" id="PF17643">
    <property type="entry name" value="TssR"/>
    <property type="match status" value="1"/>
</dbReference>
<dbReference type="Proteomes" id="UP001228581">
    <property type="component" value="Unassembled WGS sequence"/>
</dbReference>
<keyword evidence="6" id="KW-1185">Reference proteome</keyword>
<protein>
    <submittedName>
        <fullName evidence="5">Type VI secretion system protein TssR</fullName>
    </submittedName>
</protein>
<dbReference type="EMBL" id="JASJOT010000006">
    <property type="protein sequence ID" value="MDJ1493626.1"/>
    <property type="molecule type" value="Genomic_DNA"/>
</dbReference>
<sequence length="795" mass="92349">MGQVKRSTRLYKTPEGVLYNLDDHDISKTKLGNGLILEKRWLVFSDREKNSSYVEPGSDIRLKMYGFMDAFYVIETKGDYIHLMKYNPKVGVRKWFRLVSNWKEMEDAGWVHRSQLLMSRSAFVELKNKHHAKFITVIRNNYTEIFENPKRYFEGNQVKIYNSPDFTSTISQKLPVSSIVYAYKASDDKKFILIGKNSQMSADSGKVEMVGWIPACLLSHWGERSYWQPYYKNNVAAATQNNKAKTGNTIDILATQSDSAAVVTQIGQEDSLLNIVPRFVQTLFPTYTALTDSINSRYQMQSEILTNIFDRNLNKVYNVGGSTVAYTKLLQLKKKARNLNLVFVVDANRGGGDASALQPLLSVLQNIQIRLDSFSYFRQVRYGAVFLKELRNNCMGETKLPLTGDYVSLVNFFQDKLNKAMDCPNREKQAIFTSLADASELLRNTENETNIIVVIGATSSNENDNATWRSVVNRLTAVKPRLIVLQTHSGQSDDYNNFVIDAKSIVHQLANQISTWKKGMLTNPKDVKSENQFKIESSDFQSFYLDYPKNSMWQSMVLFPNKLQSLSPISVNQYLDTLLSQVYQDNERIISSLDNIFNSYVGNIYTHVDKRLHHHFGNYTEALPEVFIRQMHSDLDMYALPVRLTTSLFDSTVYGKSGVFVSMDELENLHFYFNRFAIPWQRQASMSRREAYTHLKKEIQKYQKQKKIRFDRKPKRLTLSEITYLFTGYHADNSLFHTYTMRHLKKKRKMPGSAYYTVIKTWSEYYTKLRSYYNDPEIVKQRSLNKDYYWVPFRF</sequence>
<accession>A0ABT7CJD4</accession>
<evidence type="ECO:0000313" key="6">
    <source>
        <dbReference type="Proteomes" id="UP001228581"/>
    </source>
</evidence>
<feature type="domain" description="Type VI secretion system TssR-like N-terminal barrel" evidence="1">
    <location>
        <begin position="12"/>
        <end position="117"/>
    </location>
</feature>
<evidence type="ECO:0000313" key="5">
    <source>
        <dbReference type="EMBL" id="MDJ1493626.1"/>
    </source>
</evidence>
<feature type="domain" description="Type VI secretion system TssR-like second" evidence="2">
    <location>
        <begin position="133"/>
        <end position="218"/>
    </location>
</feature>
<organism evidence="5 6">
    <name type="scientific">Xanthocytophaga flava</name>
    <dbReference type="NCBI Taxonomy" id="3048013"/>
    <lineage>
        <taxon>Bacteria</taxon>
        <taxon>Pseudomonadati</taxon>
        <taxon>Bacteroidota</taxon>
        <taxon>Cytophagia</taxon>
        <taxon>Cytophagales</taxon>
        <taxon>Rhodocytophagaceae</taxon>
        <taxon>Xanthocytophaga</taxon>
    </lineage>
</organism>
<evidence type="ECO:0000259" key="4">
    <source>
        <dbReference type="Pfam" id="PF20782"/>
    </source>
</evidence>
<evidence type="ECO:0000259" key="3">
    <source>
        <dbReference type="Pfam" id="PF20781"/>
    </source>
</evidence>
<feature type="domain" description="Type VI secretion system TssR-like C-terminal" evidence="3">
    <location>
        <begin position="685"/>
        <end position="792"/>
    </location>
</feature>